<evidence type="ECO:0000313" key="2">
    <source>
        <dbReference type="Proteomes" id="UP000668572"/>
    </source>
</evidence>
<reference evidence="1" key="1">
    <citation type="submission" date="2021-03" db="EMBL/GenBank/DDBJ databases">
        <title>Molecular characterization of Xanthomonas species pathogenic on Araceae and the development of a triplex TaqMan assay for detection of X. phaseoli pv. dieffenbachiae.</title>
        <authorList>
            <person name="Van Der Wolf J."/>
            <person name="Krijger M."/>
            <person name="Mendes O."/>
            <person name="Brankovics B."/>
            <person name="Bonants P."/>
            <person name="Meekes E."/>
        </authorList>
    </citation>
    <scope>NUCLEOTIDE SEQUENCE</scope>
    <source>
        <strain evidence="1">NBC1264</strain>
    </source>
</reference>
<accession>A0A8I2BV53</accession>
<sequence length="70" mass="7572">MRSAAHAPCWLRRPGNALRYIGVDTFLSAKSADSAGALSRAGNGKAAMNDWLSVVSDLVNNNFKLTHLER</sequence>
<protein>
    <submittedName>
        <fullName evidence="1">Uncharacterized protein</fullName>
    </submittedName>
</protein>
<dbReference type="EMBL" id="JAGHXW010000049">
    <property type="protein sequence ID" value="MBO9761069.1"/>
    <property type="molecule type" value="Genomic_DNA"/>
</dbReference>
<name>A0A8I2BV53_XANMN</name>
<organism evidence="1 2">
    <name type="scientific">Xanthomonas manihotis</name>
    <dbReference type="NCBI Taxonomy" id="43353"/>
    <lineage>
        <taxon>Bacteria</taxon>
        <taxon>Pseudomonadati</taxon>
        <taxon>Pseudomonadota</taxon>
        <taxon>Gammaproteobacteria</taxon>
        <taxon>Lysobacterales</taxon>
        <taxon>Lysobacteraceae</taxon>
        <taxon>Xanthomonas</taxon>
    </lineage>
</organism>
<evidence type="ECO:0000313" key="1">
    <source>
        <dbReference type="EMBL" id="MBO9761069.1"/>
    </source>
</evidence>
<dbReference type="Proteomes" id="UP000668572">
    <property type="component" value="Unassembled WGS sequence"/>
</dbReference>
<dbReference type="RefSeq" id="WP_017160312.1">
    <property type="nucleotide sequence ID" value="NZ_CP083575.1"/>
</dbReference>
<gene>
    <name evidence="1" type="ORF">J7405_16215</name>
</gene>
<comment type="caution">
    <text evidence="1">The sequence shown here is derived from an EMBL/GenBank/DDBJ whole genome shotgun (WGS) entry which is preliminary data.</text>
</comment>
<proteinExistence type="predicted"/>
<dbReference type="AlphaFoldDB" id="A0A8I2BV53"/>